<dbReference type="PROSITE" id="PS01248">
    <property type="entry name" value="EGF_LAM_1"/>
    <property type="match status" value="1"/>
</dbReference>
<reference evidence="3 4" key="1">
    <citation type="submission" date="2023-10" db="EMBL/GenBank/DDBJ databases">
        <authorList>
            <person name="Maclean D."/>
            <person name="Macfadyen A."/>
        </authorList>
    </citation>
    <scope>NUCLEOTIDE SEQUENCE [LARGE SCALE GENOMIC DNA]</scope>
</reference>
<protein>
    <recommendedName>
        <fullName evidence="2">Laminin EGF-like domain-containing protein</fullName>
    </recommendedName>
</protein>
<keyword evidence="4" id="KW-1185">Reference proteome</keyword>
<evidence type="ECO:0000259" key="2">
    <source>
        <dbReference type="PROSITE" id="PS01248"/>
    </source>
</evidence>
<dbReference type="InterPro" id="IPR002049">
    <property type="entry name" value="LE_dom"/>
</dbReference>
<evidence type="ECO:0000313" key="3">
    <source>
        <dbReference type="EMBL" id="CAK0782272.1"/>
    </source>
</evidence>
<dbReference type="Proteomes" id="UP001314263">
    <property type="component" value="Unassembled WGS sequence"/>
</dbReference>
<sequence length="854" mass="88210">MHDTPDEEIVRPCRLGYQLGVQLAQQPQGVVTLYPEVLDPLGRLWIDSQEETPSLSFTPANWDSPQAVILQAVQDNALGQPRFDIALYVTALRDANLTGNRQLLHVVDQRMLPGEDTSFPLLIESVPYTGTGTTAGYASNMGPLACSSTAANSAGGDAPDVVYAFKPEQSTRVSISLCGSAYDTVLALYSKADDWSAVVEMSCNDDSDCGPQSYLAAHLQVGAIYYIVVSGYQADAGAYQINITAANGSFVPSLPMKGRYAVAQASSIAASGVTNSTVTGLDPPGAPQLLEQHFEACSCAFTMQDAFLACHDDYQLLPISSCVAPDSSPKRYTACSDGSTACSSGGCSPFSACMELKSSGLTTSTISCPAYKQYRSATCSGAPTRACRSPTCPQYFWKTGSWGPCNQPCPGCPSGWATHVRSVGNSLCQPQMPDAAETCTTVFDGMLNGALCSGNGIFSQSSSQCICNLGWQDPVREQCTLNLHYTMIVSEEGSSEGTYCQVPAGCSGAIDGQGACCTAELSADGTCCESIDSSMQCCPSGEIDALGTCDGMATGIDLQGLPCKGILDASGLCCDGTVDSFGVCNGWDASGQTAVVLLAASASMASAAAVAGYLGTSSGAVHASAVPSGLSSLLQPPTSRHLLQASADVFAFLLDASSASNKAVTTSYLTIGEVQFLLDAAANSNSAKLAVVSVQPSPICGNGICEIGERPGGNSTASLRTGCPQDCPVAMVPCPAPTGSLAMCGGAPRGVCATASGACMCSRGYAGSDCGGCTQGYYRQGLRCSPTNAGSQATALAEWWVKHGPTLILSVCIAVVGIAVLVAGTCLYRRHKKRVRMPTLPSKQSPLAPHNAYA</sequence>
<feature type="domain" description="Laminin EGF-like" evidence="2">
    <location>
        <begin position="759"/>
        <end position="784"/>
    </location>
</feature>
<accession>A0AAV1I900</accession>
<comment type="caution">
    <text evidence="3">The sequence shown here is derived from an EMBL/GenBank/DDBJ whole genome shotgun (WGS) entry which is preliminary data.</text>
</comment>
<evidence type="ECO:0000313" key="4">
    <source>
        <dbReference type="Proteomes" id="UP001314263"/>
    </source>
</evidence>
<dbReference type="Gene3D" id="2.60.120.380">
    <property type="match status" value="1"/>
</dbReference>
<dbReference type="AlphaFoldDB" id="A0AAV1I900"/>
<evidence type="ECO:0000256" key="1">
    <source>
        <dbReference type="SAM" id="Phobius"/>
    </source>
</evidence>
<keyword evidence="1" id="KW-0472">Membrane</keyword>
<keyword evidence="1" id="KW-1133">Transmembrane helix</keyword>
<dbReference type="EMBL" id="CAUYUE010000007">
    <property type="protein sequence ID" value="CAK0782272.1"/>
    <property type="molecule type" value="Genomic_DNA"/>
</dbReference>
<feature type="transmembrane region" description="Helical" evidence="1">
    <location>
        <begin position="807"/>
        <end position="828"/>
    </location>
</feature>
<organism evidence="3 4">
    <name type="scientific">Coccomyxa viridis</name>
    <dbReference type="NCBI Taxonomy" id="1274662"/>
    <lineage>
        <taxon>Eukaryota</taxon>
        <taxon>Viridiplantae</taxon>
        <taxon>Chlorophyta</taxon>
        <taxon>core chlorophytes</taxon>
        <taxon>Trebouxiophyceae</taxon>
        <taxon>Trebouxiophyceae incertae sedis</taxon>
        <taxon>Coccomyxaceae</taxon>
        <taxon>Coccomyxa</taxon>
    </lineage>
</organism>
<proteinExistence type="predicted"/>
<keyword evidence="1" id="KW-0812">Transmembrane</keyword>
<gene>
    <name evidence="3" type="ORF">CVIRNUC_005613</name>
</gene>
<name>A0AAV1I900_9CHLO</name>